<evidence type="ECO:0000256" key="7">
    <source>
        <dbReference type="SAM" id="SignalP"/>
    </source>
</evidence>
<evidence type="ECO:0000313" key="8">
    <source>
        <dbReference type="EMBL" id="MEQ1403477.1"/>
    </source>
</evidence>
<dbReference type="Proteomes" id="UP001496627">
    <property type="component" value="Unassembled WGS sequence"/>
</dbReference>
<comment type="caution">
    <text evidence="8">The sequence shown here is derived from an EMBL/GenBank/DDBJ whole genome shotgun (WGS) entry which is preliminary data.</text>
</comment>
<evidence type="ECO:0000256" key="3">
    <source>
        <dbReference type="ARBA" id="ARBA00020552"/>
    </source>
</evidence>
<keyword evidence="5" id="KW-0430">Lectin</keyword>
<organism evidence="8 9">
    <name type="scientific">Neorhizobium phenanthreniclasticum</name>
    <dbReference type="NCBI Taxonomy" id="3157917"/>
    <lineage>
        <taxon>Bacteria</taxon>
        <taxon>Pseudomonadati</taxon>
        <taxon>Pseudomonadota</taxon>
        <taxon>Alphaproteobacteria</taxon>
        <taxon>Hyphomicrobiales</taxon>
        <taxon>Rhizobiaceae</taxon>
        <taxon>Rhizobium/Agrobacterium group</taxon>
        <taxon>Neorhizobium</taxon>
    </lineage>
</organism>
<dbReference type="Pfam" id="PF07886">
    <property type="entry name" value="BA14K"/>
    <property type="match status" value="1"/>
</dbReference>
<dbReference type="RefSeq" id="WP_037158258.1">
    <property type="nucleotide sequence ID" value="NZ_JBEAAL010000001.1"/>
</dbReference>
<keyword evidence="4" id="KW-0472">Membrane</keyword>
<comment type="similarity">
    <text evidence="2">Belongs to the BA14k family.</text>
</comment>
<gene>
    <name evidence="8" type="ORF">ABK249_00905</name>
</gene>
<evidence type="ECO:0000256" key="1">
    <source>
        <dbReference type="ARBA" id="ARBA00004167"/>
    </source>
</evidence>
<feature type="signal peptide" evidence="7">
    <location>
        <begin position="1"/>
        <end position="26"/>
    </location>
</feature>
<keyword evidence="7" id="KW-0732">Signal</keyword>
<name>A0ABV0LV46_9HYPH</name>
<evidence type="ECO:0000256" key="4">
    <source>
        <dbReference type="ARBA" id="ARBA00022475"/>
    </source>
</evidence>
<accession>A0ABV0LV46</accession>
<comment type="subcellular location">
    <subcellularLocation>
        <location evidence="1">Membrane</location>
        <topology evidence="1">Single-pass membrane protein</topology>
    </subcellularLocation>
</comment>
<evidence type="ECO:0000256" key="6">
    <source>
        <dbReference type="ARBA" id="ARBA00025321"/>
    </source>
</evidence>
<evidence type="ECO:0000256" key="5">
    <source>
        <dbReference type="ARBA" id="ARBA00022734"/>
    </source>
</evidence>
<protein>
    <recommendedName>
        <fullName evidence="3">Lectin-like protein BA14k</fullName>
    </recommendedName>
</protein>
<evidence type="ECO:0000313" key="9">
    <source>
        <dbReference type="Proteomes" id="UP001496627"/>
    </source>
</evidence>
<dbReference type="InterPro" id="IPR012413">
    <property type="entry name" value="BA14K"/>
</dbReference>
<evidence type="ECO:0000256" key="2">
    <source>
        <dbReference type="ARBA" id="ARBA00010270"/>
    </source>
</evidence>
<keyword evidence="4" id="KW-1003">Cell membrane</keyword>
<dbReference type="EMBL" id="JBEAAL010000001">
    <property type="protein sequence ID" value="MEQ1403477.1"/>
    <property type="molecule type" value="Genomic_DNA"/>
</dbReference>
<keyword evidence="9" id="KW-1185">Reference proteome</keyword>
<comment type="function">
    <text evidence="6">Has immunoglobulin-binding and hemagglutination properties, and can bind to mannose. Essential for virulence. May be involved in LPS biosynthesis or polysaccharide transport.</text>
</comment>
<proteinExistence type="inferred from homology"/>
<feature type="chain" id="PRO_5047536312" description="Lectin-like protein BA14k" evidence="7">
    <location>
        <begin position="27"/>
        <end position="163"/>
    </location>
</feature>
<sequence>MTLFRKIAAAGISVAVLAGSLMPAQAMPLPAAPAAVTERSDVTQVQYRDRHDRWERRHWRRDAYRNGYRDGYYNGYRGYRDRRPHHRYYNGYWFPLAAFGAGAIIGGAIASQPRYVAPAPSYSGGLNPRHYEWCSARYRSYDSYSNTFQPYNGPRQPCYSPYY</sequence>
<reference evidence="8 9" key="1">
    <citation type="submission" date="2024-05" db="EMBL/GenBank/DDBJ databases">
        <title>Neorhizobium sp. Rsf11, a plant growth promoting and heavy metal resistant PAH-degrader.</title>
        <authorList>
            <person name="Golubev S.N."/>
            <person name="Muratova A.Y."/>
            <person name="Markelova M.I."/>
        </authorList>
    </citation>
    <scope>NUCLEOTIDE SEQUENCE [LARGE SCALE GENOMIC DNA]</scope>
    <source>
        <strain evidence="8 9">Rsf11</strain>
    </source>
</reference>